<dbReference type="Pfam" id="PF16363">
    <property type="entry name" value="GDP_Man_Dehyd"/>
    <property type="match status" value="1"/>
</dbReference>
<evidence type="ECO:0000256" key="3">
    <source>
        <dbReference type="ARBA" id="ARBA00008178"/>
    </source>
</evidence>
<keyword evidence="5" id="KW-0520">NAD</keyword>
<dbReference type="GO" id="GO:0009225">
    <property type="term" value="P:nucleotide-sugar metabolic process"/>
    <property type="evidence" value="ECO:0007669"/>
    <property type="project" value="InterPro"/>
</dbReference>
<dbReference type="EC" id="4.2.1.46" evidence="4 7"/>
<dbReference type="GO" id="GO:0008460">
    <property type="term" value="F:dTDP-glucose 4,6-dehydratase activity"/>
    <property type="evidence" value="ECO:0007669"/>
    <property type="project" value="UniProtKB-EC"/>
</dbReference>
<name>A0A931GCF6_9BACT</name>
<proteinExistence type="inferred from homology"/>
<keyword evidence="6 7" id="KW-0456">Lyase</keyword>
<organism evidence="9 10">
    <name type="scientific">Desulfotignum balticum</name>
    <dbReference type="NCBI Taxonomy" id="115781"/>
    <lineage>
        <taxon>Bacteria</taxon>
        <taxon>Pseudomonadati</taxon>
        <taxon>Thermodesulfobacteriota</taxon>
        <taxon>Desulfobacteria</taxon>
        <taxon>Desulfobacterales</taxon>
        <taxon>Desulfobacteraceae</taxon>
        <taxon>Desulfotignum</taxon>
    </lineage>
</organism>
<comment type="cofactor">
    <cofactor evidence="2 7">
        <name>NAD(+)</name>
        <dbReference type="ChEBI" id="CHEBI:57540"/>
    </cofactor>
</comment>
<evidence type="ECO:0000256" key="4">
    <source>
        <dbReference type="ARBA" id="ARBA00011990"/>
    </source>
</evidence>
<evidence type="ECO:0000256" key="7">
    <source>
        <dbReference type="RuleBase" id="RU004473"/>
    </source>
</evidence>
<comment type="catalytic activity">
    <reaction evidence="1 7">
        <text>dTDP-alpha-D-glucose = dTDP-4-dehydro-6-deoxy-alpha-D-glucose + H2O</text>
        <dbReference type="Rhea" id="RHEA:17221"/>
        <dbReference type="ChEBI" id="CHEBI:15377"/>
        <dbReference type="ChEBI" id="CHEBI:57477"/>
        <dbReference type="ChEBI" id="CHEBI:57649"/>
        <dbReference type="EC" id="4.2.1.46"/>
    </reaction>
</comment>
<dbReference type="EMBL" id="JACCQK010000667">
    <property type="protein sequence ID" value="MBG0780304.1"/>
    <property type="molecule type" value="Genomic_DNA"/>
</dbReference>
<protein>
    <recommendedName>
        <fullName evidence="4 7">dTDP-glucose 4,6-dehydratase</fullName>
        <ecNumber evidence="4 7">4.2.1.46</ecNumber>
    </recommendedName>
</protein>
<evidence type="ECO:0000256" key="6">
    <source>
        <dbReference type="ARBA" id="ARBA00023239"/>
    </source>
</evidence>
<sequence>MKQILVTGGAGFIGTNFIKYVHRNRQDWHIVNLDALTYAGNPGNHRNLEKDPRYTFVHGNICDGDLVTSLFDQYRFDGVFHFAAESHVDRSIAGPDVFVKTNVTGTFVLLDAALAHVRRHKDKKFRFVHVSTDEVYGSLGIDEPAFTETTAYDPSSPYSASKAASDHLVKAWYRTFGLPVIVTNCSNNYGPYQFPEKLIPLMVLNCLDNQPLPVYGNGKNIRDWLYVTDHCDALVRACERGIPGETYNIGGGEEKTNLEVVETVCDIVDEKTGKQPGTSRNLITFVQDRPGHDLRYAINPDKSYERIGYKAGFSFDQALSVTVDWYLENMEWVKSVQTGAYREWIRTHYRSGQESLEK</sequence>
<dbReference type="NCBIfam" id="TIGR01181">
    <property type="entry name" value="dTDP_gluc_dehyt"/>
    <property type="match status" value="1"/>
</dbReference>
<dbReference type="PANTHER" id="PTHR43000">
    <property type="entry name" value="DTDP-D-GLUCOSE 4,6-DEHYDRATASE-RELATED"/>
    <property type="match status" value="1"/>
</dbReference>
<dbReference type="Proteomes" id="UP000706172">
    <property type="component" value="Unassembled WGS sequence"/>
</dbReference>
<dbReference type="Gene3D" id="3.40.50.720">
    <property type="entry name" value="NAD(P)-binding Rossmann-like Domain"/>
    <property type="match status" value="1"/>
</dbReference>
<comment type="caution">
    <text evidence="9">The sequence shown here is derived from an EMBL/GenBank/DDBJ whole genome shotgun (WGS) entry which is preliminary data.</text>
</comment>
<evidence type="ECO:0000313" key="9">
    <source>
        <dbReference type="EMBL" id="MBG0780304.1"/>
    </source>
</evidence>
<feature type="domain" description="NAD(P)-binding" evidence="8">
    <location>
        <begin position="5"/>
        <end position="319"/>
    </location>
</feature>
<comment type="similarity">
    <text evidence="3 7">Belongs to the NAD(P)-dependent epimerase/dehydratase family. dTDP-glucose dehydratase subfamily.</text>
</comment>
<gene>
    <name evidence="9" type="primary">rfbB</name>
    <name evidence="9" type="ORF">H0S81_10320</name>
</gene>
<dbReference type="InterPro" id="IPR016040">
    <property type="entry name" value="NAD(P)-bd_dom"/>
</dbReference>
<accession>A0A931GCF6</accession>
<evidence type="ECO:0000256" key="2">
    <source>
        <dbReference type="ARBA" id="ARBA00001911"/>
    </source>
</evidence>
<dbReference type="CDD" id="cd05246">
    <property type="entry name" value="dTDP_GD_SDR_e"/>
    <property type="match status" value="1"/>
</dbReference>
<dbReference type="AlphaFoldDB" id="A0A931GCF6"/>
<reference evidence="9" key="1">
    <citation type="submission" date="2020-07" db="EMBL/GenBank/DDBJ databases">
        <title>Severe corrosion of carbon steel in oil field produced water can be linked to methanogenic archaea containing a special type of NiFe hydrogenase.</title>
        <authorList>
            <person name="Lahme S."/>
            <person name="Mand J."/>
            <person name="Longwell J."/>
            <person name="Smith R."/>
            <person name="Enning D."/>
        </authorList>
    </citation>
    <scope>NUCLEOTIDE SEQUENCE</scope>
    <source>
        <strain evidence="9">MIC098Bin6</strain>
    </source>
</reference>
<dbReference type="SUPFAM" id="SSF51735">
    <property type="entry name" value="NAD(P)-binding Rossmann-fold domains"/>
    <property type="match status" value="1"/>
</dbReference>
<dbReference type="InterPro" id="IPR005888">
    <property type="entry name" value="dTDP_Gluc_deHydtase"/>
</dbReference>
<dbReference type="Gene3D" id="3.90.25.10">
    <property type="entry name" value="UDP-galactose 4-epimerase, domain 1"/>
    <property type="match status" value="1"/>
</dbReference>
<evidence type="ECO:0000256" key="5">
    <source>
        <dbReference type="ARBA" id="ARBA00023027"/>
    </source>
</evidence>
<dbReference type="InterPro" id="IPR036291">
    <property type="entry name" value="NAD(P)-bd_dom_sf"/>
</dbReference>
<evidence type="ECO:0000313" key="10">
    <source>
        <dbReference type="Proteomes" id="UP000706172"/>
    </source>
</evidence>
<evidence type="ECO:0000259" key="8">
    <source>
        <dbReference type="Pfam" id="PF16363"/>
    </source>
</evidence>
<evidence type="ECO:0000256" key="1">
    <source>
        <dbReference type="ARBA" id="ARBA00001539"/>
    </source>
</evidence>